<evidence type="ECO:0000256" key="4">
    <source>
        <dbReference type="ARBA" id="ARBA00022617"/>
    </source>
</evidence>
<dbReference type="GO" id="GO:0017000">
    <property type="term" value="P:antibiotic biosynthetic process"/>
    <property type="evidence" value="ECO:0007669"/>
    <property type="project" value="UniProtKB-KW"/>
</dbReference>
<dbReference type="GO" id="GO:0016705">
    <property type="term" value="F:oxidoreductase activity, acting on paired donors, with incorporation or reduction of molecular oxygen"/>
    <property type="evidence" value="ECO:0007669"/>
    <property type="project" value="InterPro"/>
</dbReference>
<dbReference type="PRINTS" id="PR00463">
    <property type="entry name" value="EP450I"/>
</dbReference>
<comment type="similarity">
    <text evidence="3">Belongs to the cytochrome P450 family.</text>
</comment>
<organism evidence="11 12">
    <name type="scientific">Sordaria macrospora</name>
    <dbReference type="NCBI Taxonomy" id="5147"/>
    <lineage>
        <taxon>Eukaryota</taxon>
        <taxon>Fungi</taxon>
        <taxon>Dikarya</taxon>
        <taxon>Ascomycota</taxon>
        <taxon>Pezizomycotina</taxon>
        <taxon>Sordariomycetes</taxon>
        <taxon>Sordariomycetidae</taxon>
        <taxon>Sordariales</taxon>
        <taxon>Sordariaceae</taxon>
        <taxon>Sordaria</taxon>
    </lineage>
</organism>
<dbReference type="VEuPathDB" id="FungiDB:SMAC_00028"/>
<dbReference type="EMBL" id="NMPR01000149">
    <property type="protein sequence ID" value="KAA8629100.1"/>
    <property type="molecule type" value="Genomic_DNA"/>
</dbReference>
<evidence type="ECO:0000256" key="5">
    <source>
        <dbReference type="ARBA" id="ARBA00022723"/>
    </source>
</evidence>
<dbReference type="PANTHER" id="PTHR24305:SF232">
    <property type="entry name" value="P450, PUTATIVE (EUROFUNG)-RELATED"/>
    <property type="match status" value="1"/>
</dbReference>
<keyword evidence="10" id="KW-0812">Transmembrane</keyword>
<dbReference type="PANTHER" id="PTHR24305">
    <property type="entry name" value="CYTOCHROME P450"/>
    <property type="match status" value="1"/>
</dbReference>
<dbReference type="AlphaFoldDB" id="A0A8S8ZIZ1"/>
<feature type="region of interest" description="Disordered" evidence="9">
    <location>
        <begin position="506"/>
        <end position="529"/>
    </location>
</feature>
<evidence type="ECO:0000256" key="10">
    <source>
        <dbReference type="SAM" id="Phobius"/>
    </source>
</evidence>
<dbReference type="GO" id="GO:0004497">
    <property type="term" value="F:monooxygenase activity"/>
    <property type="evidence" value="ECO:0007669"/>
    <property type="project" value="InterPro"/>
</dbReference>
<feature type="transmembrane region" description="Helical" evidence="10">
    <location>
        <begin position="15"/>
        <end position="35"/>
    </location>
</feature>
<comment type="cofactor">
    <cofactor evidence="1 8">
        <name>heme</name>
        <dbReference type="ChEBI" id="CHEBI:30413"/>
    </cofactor>
</comment>
<evidence type="ECO:0000313" key="11">
    <source>
        <dbReference type="EMBL" id="KAA8629100.1"/>
    </source>
</evidence>
<dbReference type="InterPro" id="IPR002401">
    <property type="entry name" value="Cyt_P450_E_grp-I"/>
</dbReference>
<evidence type="ECO:0000256" key="3">
    <source>
        <dbReference type="ARBA" id="ARBA00010617"/>
    </source>
</evidence>
<dbReference type="OMA" id="VPEMMGY"/>
<dbReference type="SUPFAM" id="SSF48264">
    <property type="entry name" value="Cytochrome P450"/>
    <property type="match status" value="2"/>
</dbReference>
<dbReference type="InterPro" id="IPR050121">
    <property type="entry name" value="Cytochrome_P450_monoxygenase"/>
</dbReference>
<evidence type="ECO:0000256" key="2">
    <source>
        <dbReference type="ARBA" id="ARBA00004792"/>
    </source>
</evidence>
<evidence type="ECO:0000256" key="6">
    <source>
        <dbReference type="ARBA" id="ARBA00023004"/>
    </source>
</evidence>
<proteinExistence type="inferred from homology"/>
<keyword evidence="5 8" id="KW-0479">Metal-binding</keyword>
<evidence type="ECO:0000256" key="8">
    <source>
        <dbReference type="PIRSR" id="PIRSR602401-1"/>
    </source>
</evidence>
<keyword evidence="10" id="KW-0472">Membrane</keyword>
<keyword evidence="7" id="KW-0045">Antibiotic biosynthesis</keyword>
<dbReference type="Proteomes" id="UP000433876">
    <property type="component" value="Unassembled WGS sequence"/>
</dbReference>
<dbReference type="InterPro" id="IPR001128">
    <property type="entry name" value="Cyt_P450"/>
</dbReference>
<feature type="binding site" description="axial binding residue" evidence="8">
    <location>
        <position position="573"/>
    </location>
    <ligand>
        <name>heme</name>
        <dbReference type="ChEBI" id="CHEBI:30413"/>
    </ligand>
    <ligandPart>
        <name>Fe</name>
        <dbReference type="ChEBI" id="CHEBI:18248"/>
    </ligandPart>
</feature>
<keyword evidence="10" id="KW-1133">Transmembrane helix</keyword>
<name>A0A8S8ZIZ1_SORMA</name>
<dbReference type="Gene3D" id="1.10.630.10">
    <property type="entry name" value="Cytochrome P450"/>
    <property type="match status" value="1"/>
</dbReference>
<protein>
    <submittedName>
        <fullName evidence="11">Uncharacterized protein</fullName>
    </submittedName>
</protein>
<dbReference type="PRINTS" id="PR00385">
    <property type="entry name" value="P450"/>
</dbReference>
<evidence type="ECO:0000256" key="1">
    <source>
        <dbReference type="ARBA" id="ARBA00001971"/>
    </source>
</evidence>
<comment type="pathway">
    <text evidence="2">Antibiotic biosynthesis.</text>
</comment>
<comment type="caution">
    <text evidence="11">The sequence shown here is derived from an EMBL/GenBank/DDBJ whole genome shotgun (WGS) entry which is preliminary data.</text>
</comment>
<gene>
    <name evidence="11" type="ORF">SMACR_00028</name>
</gene>
<accession>A0A8S8ZIZ1</accession>
<dbReference type="GO" id="GO:0005506">
    <property type="term" value="F:iron ion binding"/>
    <property type="evidence" value="ECO:0007669"/>
    <property type="project" value="InterPro"/>
</dbReference>
<dbReference type="InterPro" id="IPR036396">
    <property type="entry name" value="Cyt_P450_sf"/>
</dbReference>
<keyword evidence="6 8" id="KW-0408">Iron</keyword>
<keyword evidence="4 8" id="KW-0349">Heme</keyword>
<feature type="compositionally biased region" description="Basic and acidic residues" evidence="9">
    <location>
        <begin position="515"/>
        <end position="529"/>
    </location>
</feature>
<dbReference type="GO" id="GO:0020037">
    <property type="term" value="F:heme binding"/>
    <property type="evidence" value="ECO:0007669"/>
    <property type="project" value="InterPro"/>
</dbReference>
<evidence type="ECO:0000256" key="7">
    <source>
        <dbReference type="ARBA" id="ARBA00023194"/>
    </source>
</evidence>
<reference evidence="11 12" key="1">
    <citation type="submission" date="2017-07" db="EMBL/GenBank/DDBJ databases">
        <title>Genome sequence of the Sordaria macrospora wild type strain R19027.</title>
        <authorList>
            <person name="Nowrousian M."/>
            <person name="Teichert I."/>
            <person name="Kueck U."/>
        </authorList>
    </citation>
    <scope>NUCLEOTIDE SEQUENCE [LARGE SCALE GENOMIC DNA]</scope>
    <source>
        <strain evidence="11 12">R19027</strain>
        <tissue evidence="11">Mycelium</tissue>
    </source>
</reference>
<feature type="transmembrane region" description="Helical" evidence="10">
    <location>
        <begin position="42"/>
        <end position="59"/>
    </location>
</feature>
<evidence type="ECO:0000313" key="12">
    <source>
        <dbReference type="Proteomes" id="UP000433876"/>
    </source>
</evidence>
<dbReference type="Pfam" id="PF00067">
    <property type="entry name" value="p450"/>
    <property type="match status" value="2"/>
</dbReference>
<sequence length="629" mass="70419">MDLGNNTQFAAIKHYGASIPVILWHSVTSVGFTTLKLPTGTGLLVGALLLLYLAYWAIIPKPLASIPYNKSSAWSPLGDFPQMVEYILKKKELFSWMGSLTEKYNSPIIQVFVHPFAKPWVVVTDPFETQDLLLRRSKDIDRSLFIGELLSGLTSEQHIQFRSDDIRFKRNRNLVNHLMVPSFINRVSGPEAYRCVNLLIQLWKAKCERAQGRPFSAIHDLSHSALDAIAGSLLGLTESESSTWTQLEAIHQAPLSKGNVDSKNVEDPINFPDAPIPSFLKSIITLTDSLMITQLSPFPKTTYAIVKMFPFLKNAIATKEAYITSKINESLTLMTSKEDPNQGDMTGSLPQNAIHSVLLRERQLAAKEGRQPNYHSRAITDEFVGFLIAGHDTTAVAMAWGVKYLSDHPSVQDRLRSELQAAMPAAFAQKRAPTYDEIVALQQSQHKCCEYLDAVIEEVLRLGNVIDFLLRETLRDTQILGRWIPKGTQLFLVANGPGYVRPSVEVEDAARSPGARKEGSESGKKKLSGRWDDGDLGEFKPERWLKINPETGSEEFDPLAGPTLAFGLGPRGCYGKRLGMMALRIHFVMIVWWFKLGRCPEELGGYEGLQKFAREPRRCFVRLEDAMGR</sequence>
<evidence type="ECO:0000256" key="9">
    <source>
        <dbReference type="SAM" id="MobiDB-lite"/>
    </source>
</evidence>